<evidence type="ECO:0000313" key="3">
    <source>
        <dbReference type="EMBL" id="PTW63040.1"/>
    </source>
</evidence>
<evidence type="ECO:0000313" key="4">
    <source>
        <dbReference type="Proteomes" id="UP000244081"/>
    </source>
</evidence>
<reference evidence="3 4" key="1">
    <citation type="submission" date="2018-04" db="EMBL/GenBank/DDBJ databases">
        <title>Genomic Encyclopedia of Archaeal and Bacterial Type Strains, Phase II (KMG-II): from individual species to whole genera.</title>
        <authorList>
            <person name="Goeker M."/>
        </authorList>
    </citation>
    <scope>NUCLEOTIDE SEQUENCE [LARGE SCALE GENOMIC DNA]</scope>
    <source>
        <strain evidence="3 4">DSM 23382</strain>
    </source>
</reference>
<name>A0A2T5VH14_9HYPH</name>
<evidence type="ECO:0000259" key="2">
    <source>
        <dbReference type="PROSITE" id="PS51819"/>
    </source>
</evidence>
<keyword evidence="4" id="KW-1185">Reference proteome</keyword>
<organism evidence="3 4">
    <name type="scientific">Breoghania corrubedonensis</name>
    <dbReference type="NCBI Taxonomy" id="665038"/>
    <lineage>
        <taxon>Bacteria</taxon>
        <taxon>Pseudomonadati</taxon>
        <taxon>Pseudomonadota</taxon>
        <taxon>Alphaproteobacteria</taxon>
        <taxon>Hyphomicrobiales</taxon>
        <taxon>Stappiaceae</taxon>
        <taxon>Breoghania</taxon>
    </lineage>
</organism>
<proteinExistence type="predicted"/>
<dbReference type="Pfam" id="PF00903">
    <property type="entry name" value="Glyoxalase"/>
    <property type="match status" value="2"/>
</dbReference>
<dbReference type="PROSITE" id="PS51819">
    <property type="entry name" value="VOC"/>
    <property type="match status" value="2"/>
</dbReference>
<feature type="domain" description="VOC" evidence="2">
    <location>
        <begin position="94"/>
        <end position="206"/>
    </location>
</feature>
<dbReference type="NCBIfam" id="TIGR03211">
    <property type="entry name" value="catechol_2_3"/>
    <property type="match status" value="1"/>
</dbReference>
<dbReference type="InterPro" id="IPR037523">
    <property type="entry name" value="VOC_core"/>
</dbReference>
<evidence type="ECO:0000256" key="1">
    <source>
        <dbReference type="ARBA" id="ARBA00022737"/>
    </source>
</evidence>
<dbReference type="InterPro" id="IPR017624">
    <property type="entry name" value="Catechol_2-3_dOase"/>
</dbReference>
<dbReference type="InterPro" id="IPR004360">
    <property type="entry name" value="Glyas_Fos-R_dOase_dom"/>
</dbReference>
<dbReference type="Gene3D" id="3.10.180.10">
    <property type="entry name" value="2,3-Dihydroxybiphenyl 1,2-Dioxygenase, domain 1"/>
    <property type="match status" value="2"/>
</dbReference>
<accession>A0A2T5VH14</accession>
<dbReference type="AlphaFoldDB" id="A0A2T5VH14"/>
<dbReference type="GO" id="GO:0018577">
    <property type="term" value="F:catechol 2,3-dioxygenase activity"/>
    <property type="evidence" value="ECO:0007669"/>
    <property type="project" value="InterPro"/>
</dbReference>
<dbReference type="GO" id="GO:0008198">
    <property type="term" value="F:ferrous iron binding"/>
    <property type="evidence" value="ECO:0007669"/>
    <property type="project" value="InterPro"/>
</dbReference>
<comment type="caution">
    <text evidence="3">The sequence shown here is derived from an EMBL/GenBank/DDBJ whole genome shotgun (WGS) entry which is preliminary data.</text>
</comment>
<dbReference type="CDD" id="cd09013">
    <property type="entry name" value="BphC-JF8_N_like"/>
    <property type="match status" value="1"/>
</dbReference>
<dbReference type="InterPro" id="IPR029068">
    <property type="entry name" value="Glyas_Bleomycin-R_OHBP_Dase"/>
</dbReference>
<keyword evidence="3" id="KW-0560">Oxidoreductase</keyword>
<sequence>MVALGGAVWFPAQREYSRSTGARLRRRRNTRGEPVRQIGGAIAKNNRPAHHCPLPDDTEAGEKRSALNVRNANWTRTEEPHAMSMPEPCFDVAHLGHVELFTDKPEASLDFFVNILGLTKSASEGDSVYLRAWDDYEFHTLKLTASKTTGVGHIGYRCSSPQALERRVREIEALGAGIGWSDGDMGHGPAYRFRDPDGHVFEIYYDTRKYVAPEAEKPALKNQAQRYHGRGVCVRRIDHVNLLASDVDAIADFMPRALGSRITERIMLDSGHLGGCWFTVNNKSYDIAYTGDHTGSHGRFHHVTYALDQREQILQAADIFLENGVHIETGPHKHAVQQTFFLYVYEPAGNRVEVANAGARLILAPDWETVTWTEEERRKGQAWGLQTISSFHTHGTPPVGE</sequence>
<keyword evidence="3" id="KW-0223">Dioxygenase</keyword>
<dbReference type="PANTHER" id="PTHR21366">
    <property type="entry name" value="GLYOXALASE FAMILY PROTEIN"/>
    <property type="match status" value="1"/>
</dbReference>
<dbReference type="Proteomes" id="UP000244081">
    <property type="component" value="Unassembled WGS sequence"/>
</dbReference>
<dbReference type="SUPFAM" id="SSF54593">
    <property type="entry name" value="Glyoxalase/Bleomycin resistance protein/Dihydroxybiphenyl dioxygenase"/>
    <property type="match status" value="1"/>
</dbReference>
<gene>
    <name evidence="3" type="ORF">C8N35_1011089</name>
</gene>
<dbReference type="EMBL" id="QAYG01000001">
    <property type="protein sequence ID" value="PTW63040.1"/>
    <property type="molecule type" value="Genomic_DNA"/>
</dbReference>
<feature type="domain" description="VOC" evidence="2">
    <location>
        <begin position="236"/>
        <end position="357"/>
    </location>
</feature>
<dbReference type="PANTHER" id="PTHR21366:SF19">
    <property type="entry name" value="METAPYROCATECHASE"/>
    <property type="match status" value="1"/>
</dbReference>
<keyword evidence="1" id="KW-0677">Repeat</keyword>
<dbReference type="InterPro" id="IPR050383">
    <property type="entry name" value="GlyoxalaseI/FosfomycinResist"/>
</dbReference>
<protein>
    <submittedName>
        <fullName evidence="3">Catechol 2,3-dioxygenase</fullName>
    </submittedName>
</protein>